<feature type="region of interest" description="Disordered" evidence="13">
    <location>
        <begin position="1366"/>
        <end position="1488"/>
    </location>
</feature>
<comment type="similarity">
    <text evidence="3">Belongs to the helicase family. RecQ subfamily.</text>
</comment>
<dbReference type="GO" id="GO:0005634">
    <property type="term" value="C:nucleus"/>
    <property type="evidence" value="ECO:0007669"/>
    <property type="project" value="UniProtKB-SubCell"/>
</dbReference>
<dbReference type="InterPro" id="IPR027417">
    <property type="entry name" value="P-loop_NTPase"/>
</dbReference>
<dbReference type="SUPFAM" id="SSF47819">
    <property type="entry name" value="HRDC-like"/>
    <property type="match status" value="1"/>
</dbReference>
<feature type="compositionally biased region" description="Polar residues" evidence="13">
    <location>
        <begin position="1185"/>
        <end position="1206"/>
    </location>
</feature>
<dbReference type="EMBL" id="MLKD01000005">
    <property type="protein sequence ID" value="OQE26692.1"/>
    <property type="molecule type" value="Genomic_DNA"/>
</dbReference>
<dbReference type="PROSITE" id="PS51194">
    <property type="entry name" value="HELICASE_CTER"/>
    <property type="match status" value="1"/>
</dbReference>
<keyword evidence="18" id="KW-1185">Reference proteome</keyword>
<dbReference type="GO" id="GO:0000724">
    <property type="term" value="P:double-strand break repair via homologous recombination"/>
    <property type="evidence" value="ECO:0007669"/>
    <property type="project" value="TreeGrafter"/>
</dbReference>
<keyword evidence="7" id="KW-0067">ATP-binding</keyword>
<organism evidence="17 18">
    <name type="scientific">Penicillium steckii</name>
    <dbReference type="NCBI Taxonomy" id="303698"/>
    <lineage>
        <taxon>Eukaryota</taxon>
        <taxon>Fungi</taxon>
        <taxon>Dikarya</taxon>
        <taxon>Ascomycota</taxon>
        <taxon>Pezizomycotina</taxon>
        <taxon>Eurotiomycetes</taxon>
        <taxon>Eurotiomycetidae</taxon>
        <taxon>Eurotiales</taxon>
        <taxon>Aspergillaceae</taxon>
        <taxon>Penicillium</taxon>
    </lineage>
</organism>
<comment type="catalytic activity">
    <reaction evidence="11">
        <text>Couples ATP hydrolysis with the unwinding of duplex DNA by translocating in the 3'-5' direction.</text>
        <dbReference type="EC" id="5.6.2.4"/>
    </reaction>
</comment>
<comment type="caution">
    <text evidence="17">The sequence shown here is derived from an EMBL/GenBank/DDBJ whole genome shotgun (WGS) entry which is preliminary data.</text>
</comment>
<feature type="region of interest" description="Disordered" evidence="13">
    <location>
        <begin position="71"/>
        <end position="142"/>
    </location>
</feature>
<dbReference type="Gene3D" id="1.10.10.10">
    <property type="entry name" value="Winged helix-like DNA-binding domain superfamily/Winged helix DNA-binding domain"/>
    <property type="match status" value="1"/>
</dbReference>
<feature type="domain" description="HRDC" evidence="14">
    <location>
        <begin position="1262"/>
        <end position="1345"/>
    </location>
</feature>
<dbReference type="NCBIfam" id="TIGR00614">
    <property type="entry name" value="recQ_fam"/>
    <property type="match status" value="1"/>
</dbReference>
<accession>A0A1V6TJX0</accession>
<dbReference type="SUPFAM" id="SSF52540">
    <property type="entry name" value="P-loop containing nucleoside triphosphate hydrolases"/>
    <property type="match status" value="1"/>
</dbReference>
<dbReference type="STRING" id="303698.A0A1V6TJX0"/>
<dbReference type="InterPro" id="IPR044876">
    <property type="entry name" value="HRDC_dom_sf"/>
</dbReference>
<evidence type="ECO:0000256" key="7">
    <source>
        <dbReference type="ARBA" id="ARBA00022840"/>
    </source>
</evidence>
<dbReference type="OrthoDB" id="10261556at2759"/>
<dbReference type="GO" id="GO:0043138">
    <property type="term" value="F:3'-5' DNA helicase activity"/>
    <property type="evidence" value="ECO:0007669"/>
    <property type="project" value="UniProtKB-EC"/>
</dbReference>
<gene>
    <name evidence="17" type="ORF">PENSTE_c005G00144</name>
</gene>
<keyword evidence="10" id="KW-0539">Nucleus</keyword>
<evidence type="ECO:0000313" key="17">
    <source>
        <dbReference type="EMBL" id="OQE26692.1"/>
    </source>
</evidence>
<feature type="compositionally biased region" description="Basic and acidic residues" evidence="13">
    <location>
        <begin position="321"/>
        <end position="331"/>
    </location>
</feature>
<dbReference type="InterPro" id="IPR002464">
    <property type="entry name" value="DNA/RNA_helicase_DEAH_CS"/>
</dbReference>
<reference evidence="18" key="1">
    <citation type="journal article" date="2017" name="Nat. Microbiol.">
        <title>Global analysis of biosynthetic gene clusters reveals vast potential of secondary metabolite production in Penicillium species.</title>
        <authorList>
            <person name="Nielsen J.C."/>
            <person name="Grijseels S."/>
            <person name="Prigent S."/>
            <person name="Ji B."/>
            <person name="Dainat J."/>
            <person name="Nielsen K.F."/>
            <person name="Frisvad J.C."/>
            <person name="Workman M."/>
            <person name="Nielsen J."/>
        </authorList>
    </citation>
    <scope>NUCLEOTIDE SEQUENCE [LARGE SCALE GENOMIC DNA]</scope>
    <source>
        <strain evidence="18">IBT 24891</strain>
    </source>
</reference>
<name>A0A1V6TJX0_9EURO</name>
<dbReference type="InterPro" id="IPR032284">
    <property type="entry name" value="RecQ_Zn-bd"/>
</dbReference>
<dbReference type="Pfam" id="PF00570">
    <property type="entry name" value="HRDC"/>
    <property type="match status" value="1"/>
</dbReference>
<dbReference type="Proteomes" id="UP000191285">
    <property type="component" value="Unassembled WGS sequence"/>
</dbReference>
<evidence type="ECO:0000256" key="3">
    <source>
        <dbReference type="ARBA" id="ARBA00005446"/>
    </source>
</evidence>
<comment type="subcellular location">
    <subcellularLocation>
        <location evidence="2">Nucleus</location>
    </subcellularLocation>
</comment>
<proteinExistence type="inferred from homology"/>
<dbReference type="InterPro" id="IPR010997">
    <property type="entry name" value="HRDC-like_sf"/>
</dbReference>
<comment type="cofactor">
    <cofactor evidence="1">
        <name>Zn(2+)</name>
        <dbReference type="ChEBI" id="CHEBI:29105"/>
    </cofactor>
</comment>
<dbReference type="InterPro" id="IPR002121">
    <property type="entry name" value="HRDC_dom"/>
</dbReference>
<evidence type="ECO:0000256" key="13">
    <source>
        <dbReference type="SAM" id="MobiDB-lite"/>
    </source>
</evidence>
<dbReference type="SUPFAM" id="SSF46785">
    <property type="entry name" value="Winged helix' DNA-binding domain"/>
    <property type="match status" value="1"/>
</dbReference>
<dbReference type="EC" id="5.6.2.4" evidence="12"/>
<feature type="compositionally biased region" description="Basic residues" evidence="13">
    <location>
        <begin position="1426"/>
        <end position="1440"/>
    </location>
</feature>
<feature type="domain" description="Helicase ATP-binding" evidence="15">
    <location>
        <begin position="660"/>
        <end position="840"/>
    </location>
</feature>
<feature type="region of interest" description="Disordered" evidence="13">
    <location>
        <begin position="157"/>
        <end position="347"/>
    </location>
</feature>
<dbReference type="InterPro" id="IPR018982">
    <property type="entry name" value="RQC_domain"/>
</dbReference>
<dbReference type="GO" id="GO:0009378">
    <property type="term" value="F:four-way junction helicase activity"/>
    <property type="evidence" value="ECO:0007669"/>
    <property type="project" value="TreeGrafter"/>
</dbReference>
<evidence type="ECO:0000313" key="18">
    <source>
        <dbReference type="Proteomes" id="UP000191285"/>
    </source>
</evidence>
<dbReference type="FunFam" id="3.40.50.300:FF:000537">
    <property type="entry name" value="Bloom syndrome RecQ-like helicase"/>
    <property type="match status" value="1"/>
</dbReference>
<dbReference type="GO" id="GO:0005524">
    <property type="term" value="F:ATP binding"/>
    <property type="evidence" value="ECO:0007669"/>
    <property type="project" value="UniProtKB-KW"/>
</dbReference>
<feature type="compositionally biased region" description="Basic and acidic residues" evidence="13">
    <location>
        <begin position="242"/>
        <end position="252"/>
    </location>
</feature>
<dbReference type="Pfam" id="PF16124">
    <property type="entry name" value="RecQ_Zn_bind"/>
    <property type="match status" value="1"/>
</dbReference>
<dbReference type="PANTHER" id="PTHR13710:SF153">
    <property type="entry name" value="RECQ-LIKE DNA HELICASE BLM"/>
    <property type="match status" value="1"/>
</dbReference>
<dbReference type="SMART" id="SM00487">
    <property type="entry name" value="DEXDc"/>
    <property type="match status" value="1"/>
</dbReference>
<keyword evidence="8" id="KW-0238">DNA-binding</keyword>
<dbReference type="InterPro" id="IPR014001">
    <property type="entry name" value="Helicase_ATP-bd"/>
</dbReference>
<protein>
    <recommendedName>
        <fullName evidence="12">DNA 3'-5' helicase</fullName>
        <ecNumber evidence="12">5.6.2.4</ecNumber>
    </recommendedName>
</protein>
<dbReference type="PROSITE" id="PS51192">
    <property type="entry name" value="HELICASE_ATP_BIND_1"/>
    <property type="match status" value="1"/>
</dbReference>
<dbReference type="InterPro" id="IPR004589">
    <property type="entry name" value="DNA_helicase_ATP-dep_RecQ"/>
</dbReference>
<evidence type="ECO:0000256" key="4">
    <source>
        <dbReference type="ARBA" id="ARBA00022741"/>
    </source>
</evidence>
<feature type="region of interest" description="Disordered" evidence="13">
    <location>
        <begin position="475"/>
        <end position="555"/>
    </location>
</feature>
<evidence type="ECO:0000256" key="6">
    <source>
        <dbReference type="ARBA" id="ARBA00022806"/>
    </source>
</evidence>
<keyword evidence="9" id="KW-0413">Isomerase</keyword>
<dbReference type="FunFam" id="3.40.50.300:FF:001975">
    <property type="entry name" value="ATP-dependent DNA helicase"/>
    <property type="match status" value="1"/>
</dbReference>
<dbReference type="Pfam" id="PF00270">
    <property type="entry name" value="DEAD"/>
    <property type="match status" value="1"/>
</dbReference>
<dbReference type="InterPro" id="IPR001650">
    <property type="entry name" value="Helicase_C-like"/>
</dbReference>
<evidence type="ECO:0000256" key="8">
    <source>
        <dbReference type="ARBA" id="ARBA00023125"/>
    </source>
</evidence>
<evidence type="ECO:0000256" key="11">
    <source>
        <dbReference type="ARBA" id="ARBA00034617"/>
    </source>
</evidence>
<dbReference type="SMART" id="SM00490">
    <property type="entry name" value="HELICc"/>
    <property type="match status" value="1"/>
</dbReference>
<evidence type="ECO:0000256" key="10">
    <source>
        <dbReference type="ARBA" id="ARBA00023242"/>
    </source>
</evidence>
<feature type="compositionally biased region" description="Polar residues" evidence="13">
    <location>
        <begin position="212"/>
        <end position="241"/>
    </location>
</feature>
<feature type="compositionally biased region" description="Acidic residues" evidence="13">
    <location>
        <begin position="253"/>
        <end position="263"/>
    </location>
</feature>
<dbReference type="GO" id="GO:0005737">
    <property type="term" value="C:cytoplasm"/>
    <property type="evidence" value="ECO:0007669"/>
    <property type="project" value="TreeGrafter"/>
</dbReference>
<evidence type="ECO:0000259" key="16">
    <source>
        <dbReference type="PROSITE" id="PS51194"/>
    </source>
</evidence>
<dbReference type="CDD" id="cd17920">
    <property type="entry name" value="DEXHc_RecQ"/>
    <property type="match status" value="1"/>
</dbReference>
<evidence type="ECO:0000256" key="1">
    <source>
        <dbReference type="ARBA" id="ARBA00001947"/>
    </source>
</evidence>
<keyword evidence="6" id="KW-0347">Helicase</keyword>
<evidence type="ECO:0000256" key="9">
    <source>
        <dbReference type="ARBA" id="ARBA00023235"/>
    </source>
</evidence>
<feature type="domain" description="Helicase C-terminal" evidence="16">
    <location>
        <begin position="864"/>
        <end position="1013"/>
    </location>
</feature>
<dbReference type="InterPro" id="IPR011545">
    <property type="entry name" value="DEAD/DEAH_box_helicase_dom"/>
</dbReference>
<evidence type="ECO:0000256" key="12">
    <source>
        <dbReference type="ARBA" id="ARBA00034808"/>
    </source>
</evidence>
<dbReference type="GO" id="GO:0006260">
    <property type="term" value="P:DNA replication"/>
    <property type="evidence" value="ECO:0007669"/>
    <property type="project" value="InterPro"/>
</dbReference>
<dbReference type="Gene3D" id="1.10.150.80">
    <property type="entry name" value="HRDC domain"/>
    <property type="match status" value="1"/>
</dbReference>
<sequence>MTKNNLASHLKWLLKQGPSLYPSLTTEAPVVEQSTRVSQQPTPPEEFEIPDEILEDADDVTDDTMARLMLCPSSESKPRMLSQADKKYQSTPTTSKKLSTSQNTVTAESYHQPKLASSIKTNRPKATPLKSESRLDTPSFDDIESIDLTGEVNRFRSTSSIPDLGEPRRLWAEGAASRESPEEKRGKKRKSEEYTSDLLSPSHHSMKIRNPSKASRSPLANNTVTGPSAVSTQNALQNATTRSKEPSKRVIADSDDEPEDDPFDSWLGADDVDDMVFDPDPPLYPKLPDMSSQENNKSEPRSSGTGTSVSDAEGRLPTLVENKRECPKPQHTEPSPTPRSSSSQQKEPEIMKFLALPTTSLTQAISSLKDTLQKNAEIVYEQAMEGRPAPDLIAANKNLVARIQTIETLKTAQDSYKALLARKDTLKKNLMKVISQGVDPTTMPELSQSRAVEAEVEKVEASIRELLPQSKIFDIATASGPNNPDSLANRSGPELAQQSPPHDLFDDSVLTIDSPPARSFSAHRSEPFETQQSTHTNPRDRKDANEPRNRQDAFVARNMGSPLLAPTMDFDDFDWNASDDEMLEAAGSFDDAEVSTKNSVPQNRQVFTETSGNIPRVPAPKKSPGHSNFWSNHPWSQEVKTVLKDRFHLRGFRPNQLEAIDATLGGKDTFVLMPTGGGKSLCYQLPSIITGGKTRGVTLVVSPLLSLMQDQVTHLRKLNISAYLLNGESDKSERSWIINQLSKAEGDGLELLYITPEMINKNQTLVRALEKLHHKNKLARLVIDEAHCVSQWGHDFRPDYKELGEIRNVIPGVPLMALTATATENVKVDVIHNLKMTGCETFLQSFNRPNLTYEVRPKGKNDEVLADIVETITRSYRNQCGIIYCLSRKTCEKVADDLRDKYGLKAGHYHAAMNSEKKAKAQNLWQTGKCHIIVATIAFGMGIDKPDVRFVIHHSIPKSLEGYYQETGRAGRDGKRSGCYLYYGYKDAATLKRMIDSGDGSYEQKVRQKHMLRNVSQFCENRSDCRRVQVLAYFNEYFRREDCGNSCDNCNSDVAFESHDFSEQAACAIKIVRHFQYELKENVTVLYCVDILRGEVRAKSASHKRVPGYGQCSDLDRRDAERLFYRLLGEDALREDNVVNKKDFAVQYIKIGRRATDYETGKRKMTLEMRVSPNGKARLLKPTQKGKSANQPNPQSTMVSSPIQSANDRRQARTQKRRAPVIDSDDESDGFEPVRVAGRAGKQNSREMGPPITSDQRLDQLDHLHRAVVEDFEVTAKRYLQDIVVEKGLRSQPFSDQMLREMAISFPKTLSELSAISGIDSDKVTRYGRQILRLVDNARRRYQELTQDAEMNGIVPDPNHHNVINLSSSDEYSDDDLFADQDTNFDLDYPVEDPSQSITSRYFPPPPSPGEDPGDFEPCPSTSNSRAKRPYTKRAPRRKNGGSTGGYKAKGARSKAKSGDRAPSRAAPAPRKNAKAKGPRSSIGMMPI</sequence>
<dbReference type="Pfam" id="PF09382">
    <property type="entry name" value="RQC"/>
    <property type="match status" value="1"/>
</dbReference>
<dbReference type="PROSITE" id="PS50967">
    <property type="entry name" value="HRDC"/>
    <property type="match status" value="1"/>
</dbReference>
<dbReference type="Gene3D" id="3.40.50.300">
    <property type="entry name" value="P-loop containing nucleotide triphosphate hydrolases"/>
    <property type="match status" value="2"/>
</dbReference>
<feature type="compositionally biased region" description="Polar residues" evidence="13">
    <location>
        <begin position="479"/>
        <end position="489"/>
    </location>
</feature>
<evidence type="ECO:0000259" key="15">
    <source>
        <dbReference type="PROSITE" id="PS51192"/>
    </source>
</evidence>
<feature type="region of interest" description="Disordered" evidence="13">
    <location>
        <begin position="1164"/>
        <end position="1255"/>
    </location>
</feature>
<dbReference type="GO" id="GO:0016787">
    <property type="term" value="F:hydrolase activity"/>
    <property type="evidence" value="ECO:0007669"/>
    <property type="project" value="UniProtKB-KW"/>
</dbReference>
<dbReference type="CDD" id="cd18794">
    <property type="entry name" value="SF2_C_RecQ"/>
    <property type="match status" value="1"/>
</dbReference>
<evidence type="ECO:0000256" key="5">
    <source>
        <dbReference type="ARBA" id="ARBA00022801"/>
    </source>
</evidence>
<keyword evidence="4" id="KW-0547">Nucleotide-binding</keyword>
<feature type="compositionally biased region" description="Low complexity" evidence="13">
    <location>
        <begin position="90"/>
        <end position="101"/>
    </location>
</feature>
<feature type="region of interest" description="Disordered" evidence="13">
    <location>
        <begin position="611"/>
        <end position="631"/>
    </location>
</feature>
<evidence type="ECO:0000256" key="2">
    <source>
        <dbReference type="ARBA" id="ARBA00004123"/>
    </source>
</evidence>
<evidence type="ECO:0000259" key="14">
    <source>
        <dbReference type="PROSITE" id="PS50967"/>
    </source>
</evidence>
<dbReference type="InterPro" id="IPR036388">
    <property type="entry name" value="WH-like_DNA-bd_sf"/>
</dbReference>
<feature type="compositionally biased region" description="Polar residues" evidence="13">
    <location>
        <begin position="290"/>
        <end position="310"/>
    </location>
</feature>
<feature type="compositionally biased region" description="Basic and acidic residues" evidence="13">
    <location>
        <begin position="179"/>
        <end position="193"/>
    </location>
</feature>
<dbReference type="SMART" id="SM00956">
    <property type="entry name" value="RQC"/>
    <property type="match status" value="1"/>
</dbReference>
<dbReference type="InterPro" id="IPR036390">
    <property type="entry name" value="WH_DNA-bd_sf"/>
</dbReference>
<keyword evidence="5" id="KW-0378">Hydrolase</keyword>
<dbReference type="PROSITE" id="PS00690">
    <property type="entry name" value="DEAH_ATP_HELICASE"/>
    <property type="match status" value="1"/>
</dbReference>
<dbReference type="Pfam" id="PF00271">
    <property type="entry name" value="Helicase_C"/>
    <property type="match status" value="1"/>
</dbReference>
<feature type="compositionally biased region" description="Basic and acidic residues" evidence="13">
    <location>
        <begin position="537"/>
        <end position="551"/>
    </location>
</feature>
<dbReference type="GO" id="GO:0003677">
    <property type="term" value="F:DNA binding"/>
    <property type="evidence" value="ECO:0007669"/>
    <property type="project" value="UniProtKB-KW"/>
</dbReference>
<feature type="compositionally biased region" description="Acidic residues" evidence="13">
    <location>
        <begin position="1371"/>
        <end position="1391"/>
    </location>
</feature>
<dbReference type="GO" id="GO:0005694">
    <property type="term" value="C:chromosome"/>
    <property type="evidence" value="ECO:0007669"/>
    <property type="project" value="TreeGrafter"/>
</dbReference>
<dbReference type="PANTHER" id="PTHR13710">
    <property type="entry name" value="DNA HELICASE RECQ FAMILY MEMBER"/>
    <property type="match status" value="1"/>
</dbReference>